<dbReference type="Proteomes" id="UP001320706">
    <property type="component" value="Unassembled WGS sequence"/>
</dbReference>
<accession>A0ACC3S8C1</accession>
<comment type="caution">
    <text evidence="1">The sequence shown here is derived from an EMBL/GenBank/DDBJ whole genome shotgun (WGS) entry which is preliminary data.</text>
</comment>
<protein>
    <submittedName>
        <fullName evidence="1">Uncharacterized protein</fullName>
    </submittedName>
</protein>
<evidence type="ECO:0000313" key="2">
    <source>
        <dbReference type="Proteomes" id="UP001320706"/>
    </source>
</evidence>
<proteinExistence type="predicted"/>
<gene>
    <name evidence="1" type="ORF">M8818_007093</name>
</gene>
<keyword evidence="2" id="KW-1185">Reference proteome</keyword>
<reference evidence="1" key="1">
    <citation type="submission" date="2024-02" db="EMBL/GenBank/DDBJ databases">
        <title>Metagenome Assembled Genome of Zalaria obscura JY119.</title>
        <authorList>
            <person name="Vighnesh L."/>
            <person name="Jagadeeshwari U."/>
            <person name="Venkata Ramana C."/>
            <person name="Sasikala C."/>
        </authorList>
    </citation>
    <scope>NUCLEOTIDE SEQUENCE</scope>
    <source>
        <strain evidence="1">JY119</strain>
    </source>
</reference>
<name>A0ACC3S8C1_9PEZI</name>
<evidence type="ECO:0000313" key="1">
    <source>
        <dbReference type="EMBL" id="KAK8195942.1"/>
    </source>
</evidence>
<organism evidence="1 2">
    <name type="scientific">Zalaria obscura</name>
    <dbReference type="NCBI Taxonomy" id="2024903"/>
    <lineage>
        <taxon>Eukaryota</taxon>
        <taxon>Fungi</taxon>
        <taxon>Dikarya</taxon>
        <taxon>Ascomycota</taxon>
        <taxon>Pezizomycotina</taxon>
        <taxon>Dothideomycetes</taxon>
        <taxon>Dothideomycetidae</taxon>
        <taxon>Dothideales</taxon>
        <taxon>Zalariaceae</taxon>
        <taxon>Zalaria</taxon>
    </lineage>
</organism>
<sequence length="1226" mass="126210">MLCSWLKVATAALACLLQVAHAQQYMGDTINNSLPYVPGSEIAYFRITDPSGKNNNLTLTNYYSLQQSGKRLVPSAIQRLVVIIHGLDRDPGTYMSNMLSALSQVTTDSNVNFSSVAIMAPYFPNGDDKNIGYPWTDGLKAGRGSTSNALVWKGSQWSGGGQNQYPYTSTTISSYDVLDQIIQYYDNKTLFPDLQQIVIAGHSLGGQTVQRYCVVGKQLGQKTPVTYWIANPNSYAWLSLSRPLDTSSCPGYDAWREGLSNYTDYPMSYNTDLVVTQGRAAVLANFNAKNKNFARGTQDDGDDSSSCSPFTAGANRNERFFNFIKQFPATCPDPYDPSGHCDTIDLINAGHDGGAMMASDAGRARLFLDNFYGNGSKAYDFGYPREQTGDDPFPNPALNATSSANETVYSGNMTYHGCWTDAAASTRSLSYMAYDSSSNTIELCTSTCAGLGYNISGLEYGSQCWCSDALTADAEQTVDSGCTQPCAGNSSETCGNSNRLSIYSNGYPDQLPLPGNPESVGNYFYLNCYTEATSGRALSAKSTSSNTMTLETCAAFCNGYEYFGIEYASECYCGGYFNAGSAATTGSDCSMTCSGDNIEICGGPNRLSVYQLSSGATVTTITQAAPSTTSSVSASSGTATGSTTSASAPAASNLCPTADGEVIVDSNGQGYTVHCSSDSSQGSYTSASASTSYLDCMAACDAASSTSCIGFTYVGGALGSGSGTCWLKTGMGSYTTAGSNYISGVKYSNTSSSSSTVSTSTTSTSSTSGGSSTVSSTTSSTSAAATNLCPSTDGETITDANGVSYTVHCSSDSDQGSYTSAQASSSYLDCMVACDAASSTGCVGFTYVGGSYGSGSGTCWLKTGMGNYLSTGNNYIAAVKAAGTSSSSSTTVVSTSSVSSTASSSSLSSSSTTTSGTTTSSASLTTSITSTSSSSASASATALSCPASNNTIYTASSGKTFQVECGIDHNAGDMGSTTTQTLEECIAACDAASGTSSSTTRSSTSSSYTPTLPSGVSVYGGGCFVDSSSSRALSYSNGTSTSNTPAQCASNCAALGYAYAGTEYSNECWCSSTAPTNVAAASDCKMACSGDSTQKCGAGNRLSVTFDSVVAFGVRETYSTWSLLSCYTDSTSSRTLSKGESVTGGSSNMTIANCLNACTKSGLKYCGAEYAAECYGSNTDPSDSLLASGADPLSAGCSMPCKGNSTEACGGSNRILVYINNGTASS</sequence>
<dbReference type="EMBL" id="JAMKPW020000042">
    <property type="protein sequence ID" value="KAK8195942.1"/>
    <property type="molecule type" value="Genomic_DNA"/>
</dbReference>